<protein>
    <submittedName>
        <fullName evidence="1">Uncharacterized protein</fullName>
    </submittedName>
</protein>
<reference evidence="1 2" key="1">
    <citation type="submission" date="2014-02" db="EMBL/GenBank/DDBJ databases">
        <title>The Genome Sequence of Trichophyton interdigitale MR816.</title>
        <authorList>
            <consortium name="The Broad Institute Genomics Platform"/>
            <person name="Cuomo C.A."/>
            <person name="White T.C."/>
            <person name="Graser Y."/>
            <person name="Martinez-Rossi N."/>
            <person name="Heitman J."/>
            <person name="Young S.K."/>
            <person name="Zeng Q."/>
            <person name="Gargeya S."/>
            <person name="Abouelleil A."/>
            <person name="Alvarado L."/>
            <person name="Chapman S.B."/>
            <person name="Gainer-Dewar J."/>
            <person name="Goldberg J."/>
            <person name="Griggs A."/>
            <person name="Gujja S."/>
            <person name="Hansen M."/>
            <person name="Howarth C."/>
            <person name="Imamovic A."/>
            <person name="Larimer J."/>
            <person name="Martinez D."/>
            <person name="Murphy C."/>
            <person name="Pearson M.D."/>
            <person name="Persinoti G."/>
            <person name="Poon T."/>
            <person name="Priest M."/>
            <person name="Roberts A.D."/>
            <person name="Saif S."/>
            <person name="Shea T.D."/>
            <person name="Sykes S.N."/>
            <person name="Wortman J."/>
            <person name="Nusbaum C."/>
            <person name="Birren B."/>
        </authorList>
    </citation>
    <scope>NUCLEOTIDE SEQUENCE [LARGE SCALE GENOMIC DNA]</scope>
    <source>
        <strain evidence="1 2">MR816</strain>
    </source>
</reference>
<dbReference type="AlphaFoldDB" id="A0A059JG12"/>
<dbReference type="EMBL" id="AOKY01000101">
    <property type="protein sequence ID" value="KDB26795.1"/>
    <property type="molecule type" value="Genomic_DNA"/>
</dbReference>
<name>A0A059JG12_TRIIM</name>
<keyword evidence="2" id="KW-1185">Reference proteome</keyword>
<accession>A0A059JG12</accession>
<gene>
    <name evidence="1" type="ORF">H109_01401</name>
</gene>
<sequence length="100" mass="11579">MAYYDRASRRKKSLDVNTFAVAGLAFLAGYHKGQTLDNGDRRSKVQTKFLKYFKNALRMPLWLDMNNPPKHTDLPGCHGPTRGEIVQVGRYCDQTHRQYF</sequence>
<evidence type="ECO:0000313" key="1">
    <source>
        <dbReference type="EMBL" id="KDB26795.1"/>
    </source>
</evidence>
<dbReference type="HOGENOM" id="CLU_2308067_0_0_1"/>
<proteinExistence type="predicted"/>
<organism evidence="1 2">
    <name type="scientific">Trichophyton interdigitale (strain MR816)</name>
    <dbReference type="NCBI Taxonomy" id="1215338"/>
    <lineage>
        <taxon>Eukaryota</taxon>
        <taxon>Fungi</taxon>
        <taxon>Dikarya</taxon>
        <taxon>Ascomycota</taxon>
        <taxon>Pezizomycotina</taxon>
        <taxon>Eurotiomycetes</taxon>
        <taxon>Eurotiomycetidae</taxon>
        <taxon>Onygenales</taxon>
        <taxon>Arthrodermataceae</taxon>
        <taxon>Trichophyton</taxon>
    </lineage>
</organism>
<comment type="caution">
    <text evidence="1">The sequence shown here is derived from an EMBL/GenBank/DDBJ whole genome shotgun (WGS) entry which is preliminary data.</text>
</comment>
<evidence type="ECO:0000313" key="2">
    <source>
        <dbReference type="Proteomes" id="UP000024533"/>
    </source>
</evidence>
<dbReference type="Proteomes" id="UP000024533">
    <property type="component" value="Unassembled WGS sequence"/>
</dbReference>